<evidence type="ECO:0000313" key="2">
    <source>
        <dbReference type="Proteomes" id="UP001550535"/>
    </source>
</evidence>
<reference evidence="1 2" key="1">
    <citation type="submission" date="2024-06" db="EMBL/GenBank/DDBJ databases">
        <title>The Natural Products Discovery Center: Release of the First 8490 Sequenced Strains for Exploring Actinobacteria Biosynthetic Diversity.</title>
        <authorList>
            <person name="Kalkreuter E."/>
            <person name="Kautsar S.A."/>
            <person name="Yang D."/>
            <person name="Bader C.D."/>
            <person name="Teijaro C.N."/>
            <person name="Fluegel L."/>
            <person name="Davis C.M."/>
            <person name="Simpson J.R."/>
            <person name="Lauterbach L."/>
            <person name="Steele A.D."/>
            <person name="Gui C."/>
            <person name="Meng S."/>
            <person name="Li G."/>
            <person name="Viehrig K."/>
            <person name="Ye F."/>
            <person name="Su P."/>
            <person name="Kiefer A.F."/>
            <person name="Nichols A."/>
            <person name="Cepeda A.J."/>
            <person name="Yan W."/>
            <person name="Fan B."/>
            <person name="Jiang Y."/>
            <person name="Adhikari A."/>
            <person name="Zheng C.-J."/>
            <person name="Schuster L."/>
            <person name="Cowan T.M."/>
            <person name="Smanski M.J."/>
            <person name="Chevrette M.G."/>
            <person name="De Carvalho L.P.S."/>
            <person name="Shen B."/>
        </authorList>
    </citation>
    <scope>NUCLEOTIDE SEQUENCE [LARGE SCALE GENOMIC DNA]</scope>
    <source>
        <strain evidence="1 2">NPDC019434</strain>
    </source>
</reference>
<proteinExistence type="predicted"/>
<dbReference type="EMBL" id="JBEYBR010000015">
    <property type="protein sequence ID" value="MEU2121874.1"/>
    <property type="molecule type" value="Genomic_DNA"/>
</dbReference>
<protein>
    <submittedName>
        <fullName evidence="1">Ribbon-helix-helix protein, CopG family</fullName>
    </submittedName>
</protein>
<evidence type="ECO:0000313" key="1">
    <source>
        <dbReference type="EMBL" id="MEU2121874.1"/>
    </source>
</evidence>
<sequence>MPLERITVHADTTDLAVIEDAAMRTGVSSADIIRAAIHLAAMRVRRSRPLRLNRFASGDPTFAARVDDILAGDLDDNPDRR</sequence>
<organism evidence="1 2">
    <name type="scientific">Nocardia niwae</name>
    <dbReference type="NCBI Taxonomy" id="626084"/>
    <lineage>
        <taxon>Bacteria</taxon>
        <taxon>Bacillati</taxon>
        <taxon>Actinomycetota</taxon>
        <taxon>Actinomycetes</taxon>
        <taxon>Mycobacteriales</taxon>
        <taxon>Nocardiaceae</taxon>
        <taxon>Nocardia</taxon>
    </lineage>
</organism>
<gene>
    <name evidence="1" type="ORF">ABZ507_08550</name>
</gene>
<comment type="caution">
    <text evidence="1">The sequence shown here is derived from an EMBL/GenBank/DDBJ whole genome shotgun (WGS) entry which is preliminary data.</text>
</comment>
<dbReference type="Proteomes" id="UP001550535">
    <property type="component" value="Unassembled WGS sequence"/>
</dbReference>
<keyword evidence="2" id="KW-1185">Reference proteome</keyword>
<name>A0ABV2X7L1_9NOCA</name>
<dbReference type="RefSeq" id="WP_063021303.1">
    <property type="nucleotide sequence ID" value="NZ_JBEYBM010000015.1"/>
</dbReference>
<accession>A0ABV2X7L1</accession>